<evidence type="ECO:0000313" key="2">
    <source>
        <dbReference type="Proteomes" id="UP000054928"/>
    </source>
</evidence>
<sequence length="124" mass="14334">MKADSSSRTNKKQSLHDSFTKLLVVTKRTVTLRETPRSSFHEPLVIPELTIKICTEAVYIQIAVLMQKVVHQLSISCPHKHASRLRDVQRCNMVRLKPAHMEREMYLPLRIVKCETQPLQAMTI</sequence>
<dbReference type="Proteomes" id="UP000054928">
    <property type="component" value="Unassembled WGS sequence"/>
</dbReference>
<organism evidence="1 2">
    <name type="scientific">Plasmopara halstedii</name>
    <name type="common">Downy mildew of sunflower</name>
    <dbReference type="NCBI Taxonomy" id="4781"/>
    <lineage>
        <taxon>Eukaryota</taxon>
        <taxon>Sar</taxon>
        <taxon>Stramenopiles</taxon>
        <taxon>Oomycota</taxon>
        <taxon>Peronosporomycetes</taxon>
        <taxon>Peronosporales</taxon>
        <taxon>Peronosporaceae</taxon>
        <taxon>Plasmopara</taxon>
    </lineage>
</organism>
<reference evidence="2" key="1">
    <citation type="submission" date="2014-09" db="EMBL/GenBank/DDBJ databases">
        <authorList>
            <person name="Sharma Rahul"/>
            <person name="Thines Marco"/>
        </authorList>
    </citation>
    <scope>NUCLEOTIDE SEQUENCE [LARGE SCALE GENOMIC DNA]</scope>
</reference>
<keyword evidence="2" id="KW-1185">Reference proteome</keyword>
<dbReference type="RefSeq" id="XP_024584740.1">
    <property type="nucleotide sequence ID" value="XM_024719441.1"/>
</dbReference>
<dbReference type="GeneID" id="36401251"/>
<name>A0A0N7L7Y5_PLAHL</name>
<dbReference type="EMBL" id="CCYD01002939">
    <property type="protein sequence ID" value="CEG48371.1"/>
    <property type="molecule type" value="Genomic_DNA"/>
</dbReference>
<accession>A0A0N7L7Y5</accession>
<protein>
    <submittedName>
        <fullName evidence="1">Uncharacterized protein</fullName>
    </submittedName>
</protein>
<evidence type="ECO:0000313" key="1">
    <source>
        <dbReference type="EMBL" id="CEG48371.1"/>
    </source>
</evidence>
<proteinExistence type="predicted"/>
<dbReference type="AlphaFoldDB" id="A0A0N7L7Y5"/>